<gene>
    <name evidence="2" type="primary">Aste57867_5352</name>
    <name evidence="1" type="ORF">As57867_005339</name>
    <name evidence="2" type="ORF">ASTE57867_5352</name>
</gene>
<reference evidence="1" key="2">
    <citation type="submission" date="2019-06" db="EMBL/GenBank/DDBJ databases">
        <title>Genomics analysis of Aphanomyces spp. identifies a new class of oomycete effector associated with host adaptation.</title>
        <authorList>
            <person name="Gaulin E."/>
        </authorList>
    </citation>
    <scope>NUCLEOTIDE SEQUENCE</scope>
    <source>
        <strain evidence="1">CBS 578.67</strain>
    </source>
</reference>
<sequence>MIPLTPQEFRQRVMNRLGISWMVETINAIGEDTWTEFVAHMPPLVGDRQYTLSFVFLEAWIVAQEYVQLDGDDEDETAPTLAQYAAALQSIFQFSNTDAIAASVETFHRTAIYVLQEKSTFLAVEAQIDEFSVHLEQPTRHLTDALACCNQHIIYAVRGRLVSLEPLLA</sequence>
<evidence type="ECO:0000313" key="3">
    <source>
        <dbReference type="Proteomes" id="UP000332933"/>
    </source>
</evidence>
<reference evidence="2 3" key="1">
    <citation type="submission" date="2019-03" db="EMBL/GenBank/DDBJ databases">
        <authorList>
            <person name="Gaulin E."/>
            <person name="Dumas B."/>
        </authorList>
    </citation>
    <scope>NUCLEOTIDE SEQUENCE [LARGE SCALE GENOMIC DNA]</scope>
    <source>
        <strain evidence="2">CBS 568.67</strain>
    </source>
</reference>
<dbReference type="OrthoDB" id="428159at2759"/>
<keyword evidence="3" id="KW-1185">Reference proteome</keyword>
<name>A0A485KEF1_9STRA</name>
<dbReference type="EMBL" id="VJMH01001698">
    <property type="protein sequence ID" value="KAF0711220.1"/>
    <property type="molecule type" value="Genomic_DNA"/>
</dbReference>
<dbReference type="AlphaFoldDB" id="A0A485KEF1"/>
<evidence type="ECO:0000313" key="2">
    <source>
        <dbReference type="EMBL" id="VFT82413.1"/>
    </source>
</evidence>
<evidence type="ECO:0000313" key="1">
    <source>
        <dbReference type="EMBL" id="KAF0711220.1"/>
    </source>
</evidence>
<protein>
    <submittedName>
        <fullName evidence="2">Aste57867_5352 protein</fullName>
    </submittedName>
</protein>
<dbReference type="Proteomes" id="UP000332933">
    <property type="component" value="Unassembled WGS sequence"/>
</dbReference>
<dbReference type="EMBL" id="CAADRA010001699">
    <property type="protein sequence ID" value="VFT82413.1"/>
    <property type="molecule type" value="Genomic_DNA"/>
</dbReference>
<organism evidence="2 3">
    <name type="scientific">Aphanomyces stellatus</name>
    <dbReference type="NCBI Taxonomy" id="120398"/>
    <lineage>
        <taxon>Eukaryota</taxon>
        <taxon>Sar</taxon>
        <taxon>Stramenopiles</taxon>
        <taxon>Oomycota</taxon>
        <taxon>Saprolegniomycetes</taxon>
        <taxon>Saprolegniales</taxon>
        <taxon>Verrucalvaceae</taxon>
        <taxon>Aphanomyces</taxon>
    </lineage>
</organism>
<accession>A0A485KEF1</accession>
<proteinExistence type="predicted"/>